<reference evidence="9" key="2">
    <citation type="submission" date="2015-01" db="EMBL/GenBank/DDBJ databases">
        <title>Evolutionary Origins and Diversification of the Mycorrhizal Mutualists.</title>
        <authorList>
            <consortium name="DOE Joint Genome Institute"/>
            <consortium name="Mycorrhizal Genomics Consortium"/>
            <person name="Kohler A."/>
            <person name="Kuo A."/>
            <person name="Nagy L.G."/>
            <person name="Floudas D."/>
            <person name="Copeland A."/>
            <person name="Barry K.W."/>
            <person name="Cichocki N."/>
            <person name="Veneault-Fourrey C."/>
            <person name="LaButti K."/>
            <person name="Lindquist E.A."/>
            <person name="Lipzen A."/>
            <person name="Lundell T."/>
            <person name="Morin E."/>
            <person name="Murat C."/>
            <person name="Riley R."/>
            <person name="Ohm R."/>
            <person name="Sun H."/>
            <person name="Tunlid A."/>
            <person name="Henrissat B."/>
            <person name="Grigoriev I.V."/>
            <person name="Hibbett D.S."/>
            <person name="Martin F."/>
        </authorList>
    </citation>
    <scope>NUCLEOTIDE SEQUENCE [LARGE SCALE GENOMIC DNA]</scope>
    <source>
        <strain evidence="9">MUT 4182</strain>
    </source>
</reference>
<protein>
    <recommendedName>
        <fullName evidence="7">TECPR1-like DysF domain-containing protein</fullName>
    </recommendedName>
</protein>
<dbReference type="GO" id="GO:0007031">
    <property type="term" value="P:peroxisome organization"/>
    <property type="evidence" value="ECO:0007669"/>
    <property type="project" value="TreeGrafter"/>
</dbReference>
<organism evidence="8 9">
    <name type="scientific">Tulasnella calospora MUT 4182</name>
    <dbReference type="NCBI Taxonomy" id="1051891"/>
    <lineage>
        <taxon>Eukaryota</taxon>
        <taxon>Fungi</taxon>
        <taxon>Dikarya</taxon>
        <taxon>Basidiomycota</taxon>
        <taxon>Agaricomycotina</taxon>
        <taxon>Agaricomycetes</taxon>
        <taxon>Cantharellales</taxon>
        <taxon>Tulasnellaceae</taxon>
        <taxon>Tulasnella</taxon>
    </lineage>
</organism>
<keyword evidence="3 6" id="KW-1133">Transmembrane helix</keyword>
<evidence type="ECO:0000256" key="2">
    <source>
        <dbReference type="ARBA" id="ARBA00022692"/>
    </source>
</evidence>
<dbReference type="GO" id="GO:0005778">
    <property type="term" value="C:peroxisomal membrane"/>
    <property type="evidence" value="ECO:0007669"/>
    <property type="project" value="UniProtKB-ARBA"/>
</dbReference>
<dbReference type="HOGENOM" id="CLU_029283_0_0_1"/>
<dbReference type="PANTHER" id="PTHR28304">
    <property type="entry name" value="PEROXISOMAL MEMBRANE PROTEIN PEX29"/>
    <property type="match status" value="1"/>
</dbReference>
<evidence type="ECO:0000256" key="1">
    <source>
        <dbReference type="ARBA" id="ARBA00004141"/>
    </source>
</evidence>
<accession>A0A0C3QNR7</accession>
<evidence type="ECO:0000256" key="5">
    <source>
        <dbReference type="SAM" id="MobiDB-lite"/>
    </source>
</evidence>
<evidence type="ECO:0000313" key="9">
    <source>
        <dbReference type="Proteomes" id="UP000054248"/>
    </source>
</evidence>
<reference evidence="8 9" key="1">
    <citation type="submission" date="2014-04" db="EMBL/GenBank/DDBJ databases">
        <authorList>
            <consortium name="DOE Joint Genome Institute"/>
            <person name="Kuo A."/>
            <person name="Girlanda M."/>
            <person name="Perotto S."/>
            <person name="Kohler A."/>
            <person name="Nagy L.G."/>
            <person name="Floudas D."/>
            <person name="Copeland A."/>
            <person name="Barry K.W."/>
            <person name="Cichocki N."/>
            <person name="Veneault-Fourrey C."/>
            <person name="LaButti K."/>
            <person name="Lindquist E.A."/>
            <person name="Lipzen A."/>
            <person name="Lundell T."/>
            <person name="Morin E."/>
            <person name="Murat C."/>
            <person name="Sun H."/>
            <person name="Tunlid A."/>
            <person name="Henrissat B."/>
            <person name="Grigoriev I.V."/>
            <person name="Hibbett D.S."/>
            <person name="Martin F."/>
            <person name="Nordberg H.P."/>
            <person name="Cantor M.N."/>
            <person name="Hua S.X."/>
        </authorList>
    </citation>
    <scope>NUCLEOTIDE SEQUENCE [LARGE SCALE GENOMIC DNA]</scope>
    <source>
        <strain evidence="8 9">MUT 4182</strain>
    </source>
</reference>
<evidence type="ECO:0000256" key="3">
    <source>
        <dbReference type="ARBA" id="ARBA00022989"/>
    </source>
</evidence>
<feature type="compositionally biased region" description="Low complexity" evidence="5">
    <location>
        <begin position="22"/>
        <end position="34"/>
    </location>
</feature>
<feature type="compositionally biased region" description="Polar residues" evidence="5">
    <location>
        <begin position="46"/>
        <end position="59"/>
    </location>
</feature>
<proteinExistence type="predicted"/>
<dbReference type="PANTHER" id="PTHR28304:SF2">
    <property type="entry name" value="PEROXISOMAL MEMBRANE PROTEIN PEX29"/>
    <property type="match status" value="1"/>
</dbReference>
<dbReference type="Pfam" id="PF06398">
    <property type="entry name" value="Pex24p"/>
    <property type="match status" value="1"/>
</dbReference>
<evidence type="ECO:0000256" key="6">
    <source>
        <dbReference type="SAM" id="Phobius"/>
    </source>
</evidence>
<evidence type="ECO:0000259" key="7">
    <source>
        <dbReference type="Pfam" id="PF06398"/>
    </source>
</evidence>
<dbReference type="InterPro" id="IPR010482">
    <property type="entry name" value="TECPR1-like_DysF"/>
</dbReference>
<comment type="subcellular location">
    <subcellularLocation>
        <location evidence="1">Membrane</location>
        <topology evidence="1">Multi-pass membrane protein</topology>
    </subcellularLocation>
</comment>
<feature type="transmembrane region" description="Helical" evidence="6">
    <location>
        <begin position="245"/>
        <end position="263"/>
    </location>
</feature>
<evidence type="ECO:0000313" key="8">
    <source>
        <dbReference type="EMBL" id="KIO29776.1"/>
    </source>
</evidence>
<dbReference type="OrthoDB" id="74314at2759"/>
<name>A0A0C3QNR7_9AGAM</name>
<feature type="transmembrane region" description="Helical" evidence="6">
    <location>
        <begin position="144"/>
        <end position="170"/>
    </location>
</feature>
<keyword evidence="4 6" id="KW-0472">Membrane</keyword>
<keyword evidence="9" id="KW-1185">Reference proteome</keyword>
<dbReference type="STRING" id="1051891.A0A0C3QNR7"/>
<dbReference type="AlphaFoldDB" id="A0A0C3QNR7"/>
<feature type="region of interest" description="Disordered" evidence="5">
    <location>
        <begin position="20"/>
        <end position="59"/>
    </location>
</feature>
<gene>
    <name evidence="8" type="ORF">M407DRAFT_162280</name>
</gene>
<keyword evidence="2 6" id="KW-0812">Transmembrane</keyword>
<dbReference type="EMBL" id="KN822978">
    <property type="protein sequence ID" value="KIO29776.1"/>
    <property type="molecule type" value="Genomic_DNA"/>
</dbReference>
<sequence>MHGAPPYVDVPVYALPLHAEDSAPLPFTPPTSSSPHPPSPGTSDPMSPTSPKESVSSPSRFNISGVLLSQALGSLPTPPPTNGQNVRQGGGQTLMSAKDALSIPIMSANFRRFIGKCGPVFWLQDRVEEVVMWRKGTAYTVSWMAAYAFFCYFPRLALLIPHIILLHVLFTTYQSRYPDGAPDSPAGGTTTQDFAPVTQPPEGTPDWFANLQAIQNLMGIVSDAYDFVSPYLIHLSWSTSTTPPLFAFTLLSLFALMPVLYFVPLRLLFLVLGLTPFAITHPYTLSLLPSLVGLVAPHVKAAVQKAVNDDRLREEHWRSRMATVSVWENQRWAAGSGWSTNNLRPDDRKAWTVGEESWAIANRGEIGTGQCNVRDLTFPLPSGWKFVGTEDWSVDFCANWHHALPDQDGWVYMDSSWTTPQTAPHDEWKAVGMTRCRRWARRIYFSK</sequence>
<dbReference type="InterPro" id="IPR052816">
    <property type="entry name" value="Peroxisomal_Membrane_PEX28-32"/>
</dbReference>
<evidence type="ECO:0000256" key="4">
    <source>
        <dbReference type="ARBA" id="ARBA00023136"/>
    </source>
</evidence>
<feature type="domain" description="TECPR1-like DysF" evidence="7">
    <location>
        <begin position="101"/>
        <end position="441"/>
    </location>
</feature>
<dbReference type="Proteomes" id="UP000054248">
    <property type="component" value="Unassembled WGS sequence"/>
</dbReference>